<gene>
    <name evidence="3" type="primary">LOC108735658</name>
</gene>
<dbReference type="PANTHER" id="PTHR21253:SF0">
    <property type="entry name" value="F-BOX ONLY PROTEIN 11-RELATED"/>
    <property type="match status" value="1"/>
</dbReference>
<dbReference type="SMART" id="SM00718">
    <property type="entry name" value="DM4_12"/>
    <property type="match status" value="1"/>
</dbReference>
<keyword evidence="1" id="KW-0732">Signal</keyword>
<dbReference type="OrthoDB" id="8180611at2759"/>
<keyword evidence="2" id="KW-1185">Reference proteome</keyword>
<protein>
    <submittedName>
        <fullName evidence="3">Uncharacterized protein LOC108735658</fullName>
    </submittedName>
</protein>
<dbReference type="Proteomes" id="UP000192223">
    <property type="component" value="Unplaced"/>
</dbReference>
<dbReference type="KEGG" id="apln:108735658"/>
<evidence type="ECO:0000256" key="1">
    <source>
        <dbReference type="SAM" id="SignalP"/>
    </source>
</evidence>
<sequence length="196" mass="22439">MDFVYLILIYLVIDGVICEENKFRKNPLLDRRKRYVAFPKGSTFVINLTITKPLLANITNPVTNFLGECDVPFPLPTKEDVLKAKLSKKKPLHYRQRRDLYFHLEDALKAMGLNGNSCVKRLLCEAKNSLPPTGKSVVADLLSSIFDFYDVDKYNDHDHKNFCDPKVFENCDISILGLLYYSLNVAKQTEESENGL</sequence>
<evidence type="ECO:0000313" key="2">
    <source>
        <dbReference type="Proteomes" id="UP000192223"/>
    </source>
</evidence>
<reference evidence="3" key="1">
    <citation type="submission" date="2025-08" db="UniProtKB">
        <authorList>
            <consortium name="RefSeq"/>
        </authorList>
    </citation>
    <scope>IDENTIFICATION</scope>
    <source>
        <tissue evidence="3">Entire body</tissue>
    </source>
</reference>
<organism evidence="2 3">
    <name type="scientific">Agrilus planipennis</name>
    <name type="common">Emerald ash borer</name>
    <name type="synonym">Agrilus marcopoli</name>
    <dbReference type="NCBI Taxonomy" id="224129"/>
    <lineage>
        <taxon>Eukaryota</taxon>
        <taxon>Metazoa</taxon>
        <taxon>Ecdysozoa</taxon>
        <taxon>Arthropoda</taxon>
        <taxon>Hexapoda</taxon>
        <taxon>Insecta</taxon>
        <taxon>Pterygota</taxon>
        <taxon>Neoptera</taxon>
        <taxon>Endopterygota</taxon>
        <taxon>Coleoptera</taxon>
        <taxon>Polyphaga</taxon>
        <taxon>Elateriformia</taxon>
        <taxon>Buprestoidea</taxon>
        <taxon>Buprestidae</taxon>
        <taxon>Agrilinae</taxon>
        <taxon>Agrilus</taxon>
    </lineage>
</organism>
<accession>A0A1W4WH08</accession>
<dbReference type="AlphaFoldDB" id="A0A1W4WH08"/>
<feature type="chain" id="PRO_5010719100" evidence="1">
    <location>
        <begin position="19"/>
        <end position="196"/>
    </location>
</feature>
<dbReference type="Pfam" id="PF07841">
    <property type="entry name" value="DM4_12"/>
    <property type="match status" value="1"/>
</dbReference>
<feature type="signal peptide" evidence="1">
    <location>
        <begin position="1"/>
        <end position="18"/>
    </location>
</feature>
<evidence type="ECO:0000313" key="3">
    <source>
        <dbReference type="RefSeq" id="XP_018323214.1"/>
    </source>
</evidence>
<dbReference type="RefSeq" id="XP_018323214.1">
    <property type="nucleotide sequence ID" value="XM_018467712.1"/>
</dbReference>
<name>A0A1W4WH08_AGRPL</name>
<dbReference type="InterPro" id="IPR006631">
    <property type="entry name" value="DM4_12"/>
</dbReference>
<dbReference type="GeneID" id="108735658"/>
<proteinExistence type="predicted"/>
<dbReference type="InParanoid" id="A0A1W4WH08"/>
<dbReference type="PANTHER" id="PTHR21253">
    <property type="entry name" value="F-BOX ONLY PROTEIN 11-RELATED"/>
    <property type="match status" value="1"/>
</dbReference>